<dbReference type="EMBL" id="JACNJH010000053">
    <property type="protein sequence ID" value="MBC8359988.1"/>
    <property type="molecule type" value="Genomic_DNA"/>
</dbReference>
<dbReference type="SMART" id="SM00116">
    <property type="entry name" value="CBS"/>
    <property type="match status" value="2"/>
</dbReference>
<dbReference type="Pfam" id="PF00571">
    <property type="entry name" value="CBS"/>
    <property type="match status" value="2"/>
</dbReference>
<comment type="caution">
    <text evidence="4">The sequence shown here is derived from an EMBL/GenBank/DDBJ whole genome shotgun (WGS) entry which is preliminary data.</text>
</comment>
<evidence type="ECO:0000259" key="3">
    <source>
        <dbReference type="PROSITE" id="PS51371"/>
    </source>
</evidence>
<dbReference type="SUPFAM" id="SSF55021">
    <property type="entry name" value="ACT-like"/>
    <property type="match status" value="1"/>
</dbReference>
<dbReference type="Proteomes" id="UP000603434">
    <property type="component" value="Unassembled WGS sequence"/>
</dbReference>
<keyword evidence="2" id="KW-0129">CBS domain</keyword>
<name>A0A8J6NU42_9BACT</name>
<accession>A0A8J6NU42</accession>
<reference evidence="4 5" key="1">
    <citation type="submission" date="2020-08" db="EMBL/GenBank/DDBJ databases">
        <title>Bridging the membrane lipid divide: bacteria of the FCB group superphylum have the potential to synthesize archaeal ether lipids.</title>
        <authorList>
            <person name="Villanueva L."/>
            <person name="Von Meijenfeldt F.A.B."/>
            <person name="Westbye A.B."/>
            <person name="Yadav S."/>
            <person name="Hopmans E.C."/>
            <person name="Dutilh B.E."/>
            <person name="Sinninghe Damste J.S."/>
        </authorList>
    </citation>
    <scope>NUCLEOTIDE SEQUENCE [LARGE SCALE GENOMIC DNA]</scope>
    <source>
        <strain evidence="4">NIOZ-UU30</strain>
    </source>
</reference>
<dbReference type="InterPro" id="IPR051462">
    <property type="entry name" value="CBS_domain-containing"/>
</dbReference>
<organism evidence="4 5">
    <name type="scientific">Candidatus Desulfatibia profunda</name>
    <dbReference type="NCBI Taxonomy" id="2841695"/>
    <lineage>
        <taxon>Bacteria</taxon>
        <taxon>Pseudomonadati</taxon>
        <taxon>Thermodesulfobacteriota</taxon>
        <taxon>Desulfobacteria</taxon>
        <taxon>Desulfobacterales</taxon>
        <taxon>Desulfobacterales incertae sedis</taxon>
        <taxon>Candidatus Desulfatibia</taxon>
    </lineage>
</organism>
<dbReference type="CDD" id="cd04584">
    <property type="entry name" value="CBS_pair_AcuB_like"/>
    <property type="match status" value="1"/>
</dbReference>
<evidence type="ECO:0000256" key="1">
    <source>
        <dbReference type="ARBA" id="ARBA00022737"/>
    </source>
</evidence>
<proteinExistence type="predicted"/>
<dbReference type="PROSITE" id="PS51371">
    <property type="entry name" value="CBS"/>
    <property type="match status" value="2"/>
</dbReference>
<feature type="domain" description="CBS" evidence="3">
    <location>
        <begin position="71"/>
        <end position="129"/>
    </location>
</feature>
<dbReference type="SUPFAM" id="SSF54631">
    <property type="entry name" value="CBS-domain pair"/>
    <property type="match status" value="1"/>
</dbReference>
<dbReference type="PANTHER" id="PTHR48108">
    <property type="entry name" value="CBS DOMAIN-CONTAINING PROTEIN CBSX2, CHLOROPLASTIC"/>
    <property type="match status" value="1"/>
</dbReference>
<evidence type="ECO:0000256" key="2">
    <source>
        <dbReference type="PROSITE-ProRule" id="PRU00703"/>
    </source>
</evidence>
<evidence type="ECO:0000313" key="4">
    <source>
        <dbReference type="EMBL" id="MBC8359988.1"/>
    </source>
</evidence>
<evidence type="ECO:0000313" key="5">
    <source>
        <dbReference type="Proteomes" id="UP000603434"/>
    </source>
</evidence>
<feature type="domain" description="CBS" evidence="3">
    <location>
        <begin position="7"/>
        <end position="65"/>
    </location>
</feature>
<gene>
    <name evidence="4" type="ORF">H8E23_01135</name>
</gene>
<dbReference type="InterPro" id="IPR045865">
    <property type="entry name" value="ACT-like_dom_sf"/>
</dbReference>
<protein>
    <submittedName>
        <fullName evidence="4">CBS domain-containing protein</fullName>
    </submittedName>
</protein>
<dbReference type="AlphaFoldDB" id="A0A8J6NU42"/>
<dbReference type="InterPro" id="IPR046342">
    <property type="entry name" value="CBS_dom_sf"/>
</dbReference>
<keyword evidence="1" id="KW-0677">Repeat</keyword>
<dbReference type="Gene3D" id="3.10.580.10">
    <property type="entry name" value="CBS-domain"/>
    <property type="match status" value="1"/>
</dbReference>
<sequence length="201" mass="21943">MKISSLMIPDPITITENASIAEAIELMKVNAIRHLPVVSKGNKLKGFVTLADLKQGLIPSMVADVSLADLMIRNPIVVNPDDDLEIAARIIYRHKIGGLPVVKNKKLVGIITETDILRAFIDMMGLLTTSSRIDLVIADEPGLFKQVLQIISDNGGDIINVGMSAQQTGKRVYYFRLSTCNTDIIKKALEKEGFEVVAATN</sequence>
<dbReference type="PANTHER" id="PTHR48108:SF34">
    <property type="entry name" value="CBS DOMAIN-CONTAINING PROTEIN YHCV"/>
    <property type="match status" value="1"/>
</dbReference>
<dbReference type="InterPro" id="IPR000644">
    <property type="entry name" value="CBS_dom"/>
</dbReference>